<dbReference type="InterPro" id="IPR037175">
    <property type="entry name" value="KFase_sf"/>
</dbReference>
<accession>A0A150IQF4</accession>
<proteinExistence type="predicted"/>
<comment type="caution">
    <text evidence="1">The sequence shown here is derived from an EMBL/GenBank/DDBJ whole genome shotgun (WGS) entry which is preliminary data.</text>
</comment>
<dbReference type="PANTHER" id="PTHR31118:SF32">
    <property type="entry name" value="KYNURENINE FORMAMIDASE"/>
    <property type="match status" value="1"/>
</dbReference>
<sequence>MLIDVSLRLKEGMIFRKGSPEFSINELSCFHEEEGNYITSIINTPSHIGTHIDVISKDNSILLDRFIGRGILIDVSNIIGQIKMEDIKNKKSLKKDDFVFFRTDWSQKIENDEYFDHPELSLEVLEWLIDEKINMVGIDALGLGRSKNHGTYDRYLAKHGIFIIENLTNLNLIKKEEFKVYCFPLNIENIEAIPARVVVEV</sequence>
<dbReference type="AlphaFoldDB" id="A0A150IQF4"/>
<protein>
    <submittedName>
        <fullName evidence="1">Kynurenine formamidase</fullName>
        <ecNumber evidence="1">3.5.1.9</ecNumber>
    </submittedName>
</protein>
<name>A0A150IQF4_9EURY</name>
<organism evidence="1 2">
    <name type="scientific">Candidatus Methanofastidiosum methylothiophilum</name>
    <dbReference type="NCBI Taxonomy" id="1705564"/>
    <lineage>
        <taxon>Archaea</taxon>
        <taxon>Methanobacteriati</taxon>
        <taxon>Methanobacteriota</taxon>
        <taxon>Stenosarchaea group</taxon>
        <taxon>Candidatus Methanofastidiosia</taxon>
        <taxon>Candidatus Methanofastidiosales</taxon>
        <taxon>Candidatus Methanofastidiosaceae</taxon>
        <taxon>Candidatus Methanofastidiosum</taxon>
    </lineage>
</organism>
<dbReference type="InterPro" id="IPR007325">
    <property type="entry name" value="KFase/CYL"/>
</dbReference>
<keyword evidence="1" id="KW-0378">Hydrolase</keyword>
<gene>
    <name evidence="1" type="primary">kynB</name>
    <name evidence="1" type="ORF">AMQ74_01699</name>
</gene>
<dbReference type="GO" id="GO:0004061">
    <property type="term" value="F:arylformamidase activity"/>
    <property type="evidence" value="ECO:0007669"/>
    <property type="project" value="UniProtKB-EC"/>
</dbReference>
<dbReference type="GO" id="GO:0019441">
    <property type="term" value="P:L-tryptophan catabolic process to kynurenine"/>
    <property type="evidence" value="ECO:0007669"/>
    <property type="project" value="InterPro"/>
</dbReference>
<evidence type="ECO:0000313" key="1">
    <source>
        <dbReference type="EMBL" id="KYC47279.1"/>
    </source>
</evidence>
<evidence type="ECO:0000313" key="2">
    <source>
        <dbReference type="Proteomes" id="UP000075578"/>
    </source>
</evidence>
<dbReference type="PANTHER" id="PTHR31118">
    <property type="entry name" value="CYCLASE-LIKE PROTEIN 2"/>
    <property type="match status" value="1"/>
</dbReference>
<reference evidence="1 2" key="1">
    <citation type="journal article" date="2016" name="ISME J.">
        <title>Chasing the elusive Euryarchaeota class WSA2: genomes reveal a uniquely fastidious methyl-reducing methanogen.</title>
        <authorList>
            <person name="Nobu M.K."/>
            <person name="Narihiro T."/>
            <person name="Kuroda K."/>
            <person name="Mei R."/>
            <person name="Liu W.T."/>
        </authorList>
    </citation>
    <scope>NUCLEOTIDE SEQUENCE [LARGE SCALE GENOMIC DNA]</scope>
    <source>
        <strain evidence="1">U1lsi0528_Bin089</strain>
    </source>
</reference>
<dbReference type="EMBL" id="LNGD01000162">
    <property type="protein sequence ID" value="KYC47279.1"/>
    <property type="molecule type" value="Genomic_DNA"/>
</dbReference>
<dbReference type="EC" id="3.5.1.9" evidence="1"/>
<dbReference type="SUPFAM" id="SSF102198">
    <property type="entry name" value="Putative cyclase"/>
    <property type="match status" value="1"/>
</dbReference>
<dbReference type="Gene3D" id="3.50.30.50">
    <property type="entry name" value="Putative cyclase"/>
    <property type="match status" value="1"/>
</dbReference>
<dbReference type="Pfam" id="PF04199">
    <property type="entry name" value="Cyclase"/>
    <property type="match status" value="1"/>
</dbReference>
<dbReference type="Proteomes" id="UP000075578">
    <property type="component" value="Unassembled WGS sequence"/>
</dbReference>